<dbReference type="Pfam" id="PF00106">
    <property type="entry name" value="adh_short"/>
    <property type="match status" value="1"/>
</dbReference>
<dbReference type="PROSITE" id="PS00061">
    <property type="entry name" value="ADH_SHORT"/>
    <property type="match status" value="1"/>
</dbReference>
<dbReference type="GO" id="GO:0006654">
    <property type="term" value="P:phosphatidic acid biosynthetic process"/>
    <property type="evidence" value="ECO:0007669"/>
    <property type="project" value="TreeGrafter"/>
</dbReference>
<reference evidence="5" key="1">
    <citation type="journal article" date="2020" name="Stud. Mycol.">
        <title>101 Dothideomycetes genomes: a test case for predicting lifestyles and emergence of pathogens.</title>
        <authorList>
            <person name="Haridas S."/>
            <person name="Albert R."/>
            <person name="Binder M."/>
            <person name="Bloem J."/>
            <person name="Labutti K."/>
            <person name="Salamov A."/>
            <person name="Andreopoulos B."/>
            <person name="Baker S."/>
            <person name="Barry K."/>
            <person name="Bills G."/>
            <person name="Bluhm B."/>
            <person name="Cannon C."/>
            <person name="Castanera R."/>
            <person name="Culley D."/>
            <person name="Daum C."/>
            <person name="Ezra D."/>
            <person name="Gonzalez J."/>
            <person name="Henrissat B."/>
            <person name="Kuo A."/>
            <person name="Liang C."/>
            <person name="Lipzen A."/>
            <person name="Lutzoni F."/>
            <person name="Magnuson J."/>
            <person name="Mondo S."/>
            <person name="Nolan M."/>
            <person name="Ohm R."/>
            <person name="Pangilinan J."/>
            <person name="Park H.-J."/>
            <person name="Ramirez L."/>
            <person name="Alfaro M."/>
            <person name="Sun H."/>
            <person name="Tritt A."/>
            <person name="Yoshinaga Y."/>
            <person name="Zwiers L.-H."/>
            <person name="Turgeon B."/>
            <person name="Goodwin S."/>
            <person name="Spatafora J."/>
            <person name="Crous P."/>
            <person name="Grigoriev I."/>
        </authorList>
    </citation>
    <scope>NUCLEOTIDE SEQUENCE</scope>
    <source>
        <strain evidence="5">CBS 125425</strain>
    </source>
</reference>
<evidence type="ECO:0000256" key="4">
    <source>
        <dbReference type="RuleBase" id="RU000363"/>
    </source>
</evidence>
<gene>
    <name evidence="5" type="ORF">EJ04DRAFT_533644</name>
</gene>
<organism evidence="5 6">
    <name type="scientific">Polyplosphaeria fusca</name>
    <dbReference type="NCBI Taxonomy" id="682080"/>
    <lineage>
        <taxon>Eukaryota</taxon>
        <taxon>Fungi</taxon>
        <taxon>Dikarya</taxon>
        <taxon>Ascomycota</taxon>
        <taxon>Pezizomycotina</taxon>
        <taxon>Dothideomycetes</taxon>
        <taxon>Pleosporomycetidae</taxon>
        <taxon>Pleosporales</taxon>
        <taxon>Tetraplosphaeriaceae</taxon>
        <taxon>Polyplosphaeria</taxon>
    </lineage>
</organism>
<accession>A0A9P4V1I5</accession>
<dbReference type="OrthoDB" id="2102561at2759"/>
<dbReference type="InterPro" id="IPR002347">
    <property type="entry name" value="SDR_fam"/>
</dbReference>
<dbReference type="SUPFAM" id="SSF51735">
    <property type="entry name" value="NAD(P)-binding Rossmann-fold domains"/>
    <property type="match status" value="1"/>
</dbReference>
<sequence length="295" mass="32033">MAASGKKRVLVTGCSTGSVGAGLAREFHSRGFAVIATARSLSRLQDLATLGIQIEELDVTSSRSIEALRSKVSSLDILFNNAGGLDMKMIADTSLENWKSMFDQNFFSVVQVTQAFLPLLVESKGIIVNHTSLTPYFAFPGMGMYGSSKAALRQYTDTLRTEMYPFSVRVVELMTGVAGSNIVLKQMPEDAAGIIPPGSLYWPIKDNVQVFTGATVAKSATDPDTHARNVVSDLLDGGGWLGLGGWLGMYWGAVWFVERKEKKENTQPELKQQAVWCLGAMESLGMGCRSIVLFQ</sequence>
<dbReference type="AlphaFoldDB" id="A0A9P4V1I5"/>
<dbReference type="GO" id="GO:0019433">
    <property type="term" value="P:triglyceride catabolic process"/>
    <property type="evidence" value="ECO:0007669"/>
    <property type="project" value="TreeGrafter"/>
</dbReference>
<dbReference type="GO" id="GO:0005783">
    <property type="term" value="C:endoplasmic reticulum"/>
    <property type="evidence" value="ECO:0007669"/>
    <property type="project" value="TreeGrafter"/>
</dbReference>
<dbReference type="Proteomes" id="UP000799444">
    <property type="component" value="Unassembled WGS sequence"/>
</dbReference>
<comment type="similarity">
    <text evidence="1 4">Belongs to the short-chain dehydrogenases/reductases (SDR) family.</text>
</comment>
<evidence type="ECO:0000313" key="6">
    <source>
        <dbReference type="Proteomes" id="UP000799444"/>
    </source>
</evidence>
<name>A0A9P4V1I5_9PLEO</name>
<evidence type="ECO:0000256" key="1">
    <source>
        <dbReference type="ARBA" id="ARBA00006484"/>
    </source>
</evidence>
<dbReference type="GO" id="GO:0004806">
    <property type="term" value="F:triacylglycerol lipase activity"/>
    <property type="evidence" value="ECO:0007669"/>
    <property type="project" value="TreeGrafter"/>
</dbReference>
<keyword evidence="3" id="KW-0560">Oxidoreductase</keyword>
<dbReference type="PANTHER" id="PTHR44169:SF6">
    <property type="entry name" value="NADPH-DEPENDENT 1-ACYLDIHYDROXYACETONE PHOSPHATE REDUCTASE"/>
    <property type="match status" value="1"/>
</dbReference>
<dbReference type="GO" id="GO:0005811">
    <property type="term" value="C:lipid droplet"/>
    <property type="evidence" value="ECO:0007669"/>
    <property type="project" value="TreeGrafter"/>
</dbReference>
<evidence type="ECO:0000256" key="2">
    <source>
        <dbReference type="ARBA" id="ARBA00022857"/>
    </source>
</evidence>
<comment type="caution">
    <text evidence="5">The sequence shown here is derived from an EMBL/GenBank/DDBJ whole genome shotgun (WGS) entry which is preliminary data.</text>
</comment>
<dbReference type="Gene3D" id="3.40.50.720">
    <property type="entry name" value="NAD(P)-binding Rossmann-like Domain"/>
    <property type="match status" value="1"/>
</dbReference>
<evidence type="ECO:0000256" key="3">
    <source>
        <dbReference type="ARBA" id="ARBA00023002"/>
    </source>
</evidence>
<keyword evidence="6" id="KW-1185">Reference proteome</keyword>
<dbReference type="EMBL" id="ML996125">
    <property type="protein sequence ID" value="KAF2736392.1"/>
    <property type="molecule type" value="Genomic_DNA"/>
</dbReference>
<dbReference type="GO" id="GO:0000140">
    <property type="term" value="F:acylglycerone-phosphate reductase (NADP+) activity"/>
    <property type="evidence" value="ECO:0007669"/>
    <property type="project" value="TreeGrafter"/>
</dbReference>
<dbReference type="PRINTS" id="PR00080">
    <property type="entry name" value="SDRFAMILY"/>
</dbReference>
<dbReference type="PRINTS" id="PR00081">
    <property type="entry name" value="GDHRDH"/>
</dbReference>
<dbReference type="InterPro" id="IPR036291">
    <property type="entry name" value="NAD(P)-bd_dom_sf"/>
</dbReference>
<dbReference type="PANTHER" id="PTHR44169">
    <property type="entry name" value="NADPH-DEPENDENT 1-ACYLDIHYDROXYACETONE PHOSPHATE REDUCTASE"/>
    <property type="match status" value="1"/>
</dbReference>
<keyword evidence="2" id="KW-0521">NADP</keyword>
<dbReference type="InterPro" id="IPR020904">
    <property type="entry name" value="Sc_DH/Rdtase_CS"/>
</dbReference>
<proteinExistence type="inferred from homology"/>
<evidence type="ECO:0000313" key="5">
    <source>
        <dbReference type="EMBL" id="KAF2736392.1"/>
    </source>
</evidence>
<protein>
    <submittedName>
        <fullName evidence="5">NAD(P)-binding protein</fullName>
    </submittedName>
</protein>